<reference evidence="3" key="1">
    <citation type="submission" date="2021-02" db="EMBL/GenBank/DDBJ databases">
        <title>Infant gut strain persistence is associated with maternal origin, phylogeny, and functional potential including surface adhesion and iron acquisition.</title>
        <authorList>
            <person name="Lou Y.C."/>
        </authorList>
    </citation>
    <scope>NUCLEOTIDE SEQUENCE</scope>
    <source>
        <strain evidence="3">L2_039_000G1_dasL2_039_000G1_concoct_11</strain>
    </source>
</reference>
<feature type="transmembrane region" description="Helical" evidence="2">
    <location>
        <begin position="12"/>
        <end position="31"/>
    </location>
</feature>
<proteinExistence type="predicted"/>
<comment type="caution">
    <text evidence="3">The sequence shown here is derived from an EMBL/GenBank/DDBJ whole genome shotgun (WGS) entry which is preliminary data.</text>
</comment>
<evidence type="ECO:0000256" key="2">
    <source>
        <dbReference type="SAM" id="Phobius"/>
    </source>
</evidence>
<organism evidence="3 4">
    <name type="scientific">Slackia piriformis</name>
    <dbReference type="NCBI Taxonomy" id="626934"/>
    <lineage>
        <taxon>Bacteria</taxon>
        <taxon>Bacillati</taxon>
        <taxon>Actinomycetota</taxon>
        <taxon>Coriobacteriia</taxon>
        <taxon>Eggerthellales</taxon>
        <taxon>Eggerthellaceae</taxon>
        <taxon>Slackia</taxon>
    </lineage>
</organism>
<keyword evidence="2" id="KW-0472">Membrane</keyword>
<protein>
    <submittedName>
        <fullName evidence="3">Uncharacterized protein</fullName>
    </submittedName>
</protein>
<name>A0A943YXB6_9ACTN</name>
<keyword evidence="2" id="KW-0812">Transmembrane</keyword>
<dbReference type="Proteomes" id="UP000727506">
    <property type="component" value="Unassembled WGS sequence"/>
</dbReference>
<accession>A0A943YXB6</accession>
<evidence type="ECO:0000256" key="1">
    <source>
        <dbReference type="SAM" id="MobiDB-lite"/>
    </source>
</evidence>
<evidence type="ECO:0000313" key="3">
    <source>
        <dbReference type="EMBL" id="MBS6940036.1"/>
    </source>
</evidence>
<keyword evidence="2" id="KW-1133">Transmembrane helix</keyword>
<feature type="region of interest" description="Disordered" evidence="1">
    <location>
        <begin position="60"/>
        <end position="85"/>
    </location>
</feature>
<evidence type="ECO:0000313" key="4">
    <source>
        <dbReference type="Proteomes" id="UP000727506"/>
    </source>
</evidence>
<sequence length="85" mass="9322">MKVPLAQESTVPSYHVSFLYVIILIAFYVFLQKGNVWRTDILPDKPPFRQDAFAHGEAIARGDAGPTGRPHAEGIARAQDAAMPS</sequence>
<dbReference type="EMBL" id="JAGZSV010000006">
    <property type="protein sequence ID" value="MBS6940036.1"/>
    <property type="molecule type" value="Genomic_DNA"/>
</dbReference>
<dbReference type="AlphaFoldDB" id="A0A943YXB6"/>
<gene>
    <name evidence="3" type="ORF">KH142_00850</name>
</gene>